<dbReference type="Proteomes" id="UP000608890">
    <property type="component" value="Unassembled WGS sequence"/>
</dbReference>
<organism evidence="2 3">
    <name type="scientific">Micromonospora sonchi</name>
    <dbReference type="NCBI Taxonomy" id="1763543"/>
    <lineage>
        <taxon>Bacteria</taxon>
        <taxon>Bacillati</taxon>
        <taxon>Actinomycetota</taxon>
        <taxon>Actinomycetes</taxon>
        <taxon>Micromonosporales</taxon>
        <taxon>Micromonosporaceae</taxon>
        <taxon>Micromonospora</taxon>
    </lineage>
</organism>
<sequence length="122" mass="13906">MPVQRPTNAAPDARWVPRTPGRAYGPREDGTPRIAPGVYLLTRAASVQFRQPILVRVIRELTARRTYHGWAWVDCYVLDRYGDAVDKRQLFVMPAGLRPVQVPPVPYAERRRGRANASRADR</sequence>
<reference evidence="2" key="2">
    <citation type="submission" date="2020-09" db="EMBL/GenBank/DDBJ databases">
        <authorList>
            <person name="Sun Q."/>
            <person name="Zhou Y."/>
        </authorList>
    </citation>
    <scope>NUCLEOTIDE SEQUENCE</scope>
    <source>
        <strain evidence="2">CGMCC 4.7312</strain>
    </source>
</reference>
<feature type="region of interest" description="Disordered" evidence="1">
    <location>
        <begin position="1"/>
        <end position="30"/>
    </location>
</feature>
<comment type="caution">
    <text evidence="2">The sequence shown here is derived from an EMBL/GenBank/DDBJ whole genome shotgun (WGS) entry which is preliminary data.</text>
</comment>
<evidence type="ECO:0000256" key="1">
    <source>
        <dbReference type="SAM" id="MobiDB-lite"/>
    </source>
</evidence>
<dbReference type="EMBL" id="BMNB01000016">
    <property type="protein sequence ID" value="GGM48231.1"/>
    <property type="molecule type" value="Genomic_DNA"/>
</dbReference>
<proteinExistence type="predicted"/>
<name>A0A917U0H1_9ACTN</name>
<evidence type="ECO:0000313" key="3">
    <source>
        <dbReference type="Proteomes" id="UP000608890"/>
    </source>
</evidence>
<dbReference type="RefSeq" id="WP_229706012.1">
    <property type="nucleotide sequence ID" value="NZ_BMNB01000016.1"/>
</dbReference>
<protein>
    <submittedName>
        <fullName evidence="2">Uncharacterized protein</fullName>
    </submittedName>
</protein>
<accession>A0A917U0H1</accession>
<keyword evidence="3" id="KW-1185">Reference proteome</keyword>
<dbReference type="AlphaFoldDB" id="A0A917U0H1"/>
<evidence type="ECO:0000313" key="2">
    <source>
        <dbReference type="EMBL" id="GGM48231.1"/>
    </source>
</evidence>
<gene>
    <name evidence="2" type="ORF">GCM10011608_36320</name>
</gene>
<reference evidence="2" key="1">
    <citation type="journal article" date="2014" name="Int. J. Syst. Evol. Microbiol.">
        <title>Complete genome sequence of Corynebacterium casei LMG S-19264T (=DSM 44701T), isolated from a smear-ripened cheese.</title>
        <authorList>
            <consortium name="US DOE Joint Genome Institute (JGI-PGF)"/>
            <person name="Walter F."/>
            <person name="Albersmeier A."/>
            <person name="Kalinowski J."/>
            <person name="Ruckert C."/>
        </authorList>
    </citation>
    <scope>NUCLEOTIDE SEQUENCE</scope>
    <source>
        <strain evidence="2">CGMCC 4.7312</strain>
    </source>
</reference>